<evidence type="ECO:0000256" key="1">
    <source>
        <dbReference type="SAM" id="Phobius"/>
    </source>
</evidence>
<accession>A0AAE1CAZ8</accession>
<keyword evidence="1" id="KW-0472">Membrane</keyword>
<proteinExistence type="predicted"/>
<dbReference type="AlphaFoldDB" id="A0AAE1CAZ8"/>
<keyword evidence="1" id="KW-1133">Transmembrane helix</keyword>
<keyword evidence="1" id="KW-0812">Transmembrane</keyword>
<reference evidence="2" key="1">
    <citation type="journal article" date="2023" name="Mol. Phylogenet. Evol.">
        <title>Genome-scale phylogeny and comparative genomics of the fungal order Sordariales.</title>
        <authorList>
            <person name="Hensen N."/>
            <person name="Bonometti L."/>
            <person name="Westerberg I."/>
            <person name="Brannstrom I.O."/>
            <person name="Guillou S."/>
            <person name="Cros-Aarteil S."/>
            <person name="Calhoun S."/>
            <person name="Haridas S."/>
            <person name="Kuo A."/>
            <person name="Mondo S."/>
            <person name="Pangilinan J."/>
            <person name="Riley R."/>
            <person name="LaButti K."/>
            <person name="Andreopoulos B."/>
            <person name="Lipzen A."/>
            <person name="Chen C."/>
            <person name="Yan M."/>
            <person name="Daum C."/>
            <person name="Ng V."/>
            <person name="Clum A."/>
            <person name="Steindorff A."/>
            <person name="Ohm R.A."/>
            <person name="Martin F."/>
            <person name="Silar P."/>
            <person name="Natvig D.O."/>
            <person name="Lalanne C."/>
            <person name="Gautier V."/>
            <person name="Ament-Velasquez S.L."/>
            <person name="Kruys A."/>
            <person name="Hutchinson M.I."/>
            <person name="Powell A.J."/>
            <person name="Barry K."/>
            <person name="Miller A.N."/>
            <person name="Grigoriev I.V."/>
            <person name="Debuchy R."/>
            <person name="Gladieux P."/>
            <person name="Hiltunen Thoren M."/>
            <person name="Johannesson H."/>
        </authorList>
    </citation>
    <scope>NUCLEOTIDE SEQUENCE</scope>
    <source>
        <strain evidence="2">CBS 314.62</strain>
    </source>
</reference>
<feature type="transmembrane region" description="Helical" evidence="1">
    <location>
        <begin position="44"/>
        <end position="64"/>
    </location>
</feature>
<evidence type="ECO:0000313" key="3">
    <source>
        <dbReference type="Proteomes" id="UP001270362"/>
    </source>
</evidence>
<keyword evidence="3" id="KW-1185">Reference proteome</keyword>
<dbReference type="EMBL" id="JAULSO010000003">
    <property type="protein sequence ID" value="KAK3686027.1"/>
    <property type="molecule type" value="Genomic_DNA"/>
</dbReference>
<feature type="transmembrane region" description="Helical" evidence="1">
    <location>
        <begin position="76"/>
        <end position="93"/>
    </location>
</feature>
<sequence>MNIVNPGKKVKSYLHYLHRWVRLQSARKERRVGYLALAHPPGRVVSFGFFLLVNASIILFFWRWVNGGATVGIHRWMCGDLFSFFSFSFYAIYQQQVTTNLTFIYGQLHAESFITFGSLPFSCLLFLIVITR</sequence>
<comment type="caution">
    <text evidence="2">The sequence shown here is derived from an EMBL/GenBank/DDBJ whole genome shotgun (WGS) entry which is preliminary data.</text>
</comment>
<gene>
    <name evidence="2" type="ORF">B0T22DRAFT_239351</name>
</gene>
<dbReference type="Proteomes" id="UP001270362">
    <property type="component" value="Unassembled WGS sequence"/>
</dbReference>
<organism evidence="2 3">
    <name type="scientific">Podospora appendiculata</name>
    <dbReference type="NCBI Taxonomy" id="314037"/>
    <lineage>
        <taxon>Eukaryota</taxon>
        <taxon>Fungi</taxon>
        <taxon>Dikarya</taxon>
        <taxon>Ascomycota</taxon>
        <taxon>Pezizomycotina</taxon>
        <taxon>Sordariomycetes</taxon>
        <taxon>Sordariomycetidae</taxon>
        <taxon>Sordariales</taxon>
        <taxon>Podosporaceae</taxon>
        <taxon>Podospora</taxon>
    </lineage>
</organism>
<protein>
    <submittedName>
        <fullName evidence="2">Uncharacterized protein</fullName>
    </submittedName>
</protein>
<evidence type="ECO:0000313" key="2">
    <source>
        <dbReference type="EMBL" id="KAK3686027.1"/>
    </source>
</evidence>
<name>A0AAE1CAZ8_9PEZI</name>
<reference evidence="2" key="2">
    <citation type="submission" date="2023-06" db="EMBL/GenBank/DDBJ databases">
        <authorList>
            <consortium name="Lawrence Berkeley National Laboratory"/>
            <person name="Haridas S."/>
            <person name="Hensen N."/>
            <person name="Bonometti L."/>
            <person name="Westerberg I."/>
            <person name="Brannstrom I.O."/>
            <person name="Guillou S."/>
            <person name="Cros-Aarteil S."/>
            <person name="Calhoun S."/>
            <person name="Kuo A."/>
            <person name="Mondo S."/>
            <person name="Pangilinan J."/>
            <person name="Riley R."/>
            <person name="Labutti K."/>
            <person name="Andreopoulos B."/>
            <person name="Lipzen A."/>
            <person name="Chen C."/>
            <person name="Yanf M."/>
            <person name="Daum C."/>
            <person name="Ng V."/>
            <person name="Clum A."/>
            <person name="Steindorff A."/>
            <person name="Ohm R."/>
            <person name="Martin F."/>
            <person name="Silar P."/>
            <person name="Natvig D."/>
            <person name="Lalanne C."/>
            <person name="Gautier V."/>
            <person name="Ament-Velasquez S.L."/>
            <person name="Kruys A."/>
            <person name="Hutchinson M.I."/>
            <person name="Powell A.J."/>
            <person name="Barry K."/>
            <person name="Miller A.N."/>
            <person name="Grigoriev I.V."/>
            <person name="Debuchy R."/>
            <person name="Gladieux P."/>
            <person name="Thoren M.H."/>
            <person name="Johannesson H."/>
        </authorList>
    </citation>
    <scope>NUCLEOTIDE SEQUENCE</scope>
    <source>
        <strain evidence="2">CBS 314.62</strain>
    </source>
</reference>
<feature type="transmembrane region" description="Helical" evidence="1">
    <location>
        <begin position="113"/>
        <end position="131"/>
    </location>
</feature>